<organism evidence="1 2">
    <name type="scientific">Hydrogenophaga crassostreae</name>
    <dbReference type="NCBI Taxonomy" id="1763535"/>
    <lineage>
        <taxon>Bacteria</taxon>
        <taxon>Pseudomonadati</taxon>
        <taxon>Pseudomonadota</taxon>
        <taxon>Betaproteobacteria</taxon>
        <taxon>Burkholderiales</taxon>
        <taxon>Comamonadaceae</taxon>
        <taxon>Hydrogenophaga</taxon>
    </lineage>
</organism>
<dbReference type="PROSITE" id="PS51257">
    <property type="entry name" value="PROKAR_LIPOPROTEIN"/>
    <property type="match status" value="1"/>
</dbReference>
<dbReference type="EMBL" id="CP017476">
    <property type="protein sequence ID" value="AOW13453.1"/>
    <property type="molecule type" value="Genomic_DNA"/>
</dbReference>
<name>A0A1D8NWN0_9BURK</name>
<gene>
    <name evidence="1" type="ORF">LPB072_11910</name>
</gene>
<dbReference type="KEGG" id="hyl:LPB072_11910"/>
<dbReference type="STRING" id="1763535.LPB072_11910"/>
<dbReference type="RefSeq" id="WP_066089928.1">
    <property type="nucleotide sequence ID" value="NZ_CP017476.1"/>
</dbReference>
<evidence type="ECO:0000313" key="1">
    <source>
        <dbReference type="EMBL" id="AOW13453.1"/>
    </source>
</evidence>
<dbReference type="Proteomes" id="UP000185680">
    <property type="component" value="Chromosome"/>
</dbReference>
<accession>A0A1D8NWN0</accession>
<dbReference type="AlphaFoldDB" id="A0A1D8NWN0"/>
<reference evidence="1 2" key="1">
    <citation type="submission" date="2016-10" db="EMBL/GenBank/DDBJ databases">
        <title>Hydorgenophaga sp. LPB0072 isolated from gastropod.</title>
        <authorList>
            <person name="Kim E."/>
            <person name="Yi H."/>
        </authorList>
    </citation>
    <scope>NUCLEOTIDE SEQUENCE [LARGE SCALE GENOMIC DNA]</scope>
    <source>
        <strain evidence="1 2">LPB0072</strain>
    </source>
</reference>
<protein>
    <submittedName>
        <fullName evidence="1">Uncharacterized protein</fullName>
    </submittedName>
</protein>
<proteinExistence type="predicted"/>
<sequence>MKTPFTPKTSNLLSRRRLMGHVVLGGAAALVLSACGGGGDSSTNSKDLVVALDRLEPGMTIEEAIAAIGWPANAGDRAWTDSGNQLLLFTKGKPYDDATYLDVATLRLIDRTITRYYFVE</sequence>
<evidence type="ECO:0000313" key="2">
    <source>
        <dbReference type="Proteomes" id="UP000185680"/>
    </source>
</evidence>